<name>J9DKI4_EDHAE</name>
<comment type="caution">
    <text evidence="1">The sequence shown here is derived from an EMBL/GenBank/DDBJ whole genome shotgun (WGS) entry which is preliminary data.</text>
</comment>
<organism evidence="1 2">
    <name type="scientific">Edhazardia aedis (strain USNM 41457)</name>
    <name type="common">Microsporidian parasite</name>
    <dbReference type="NCBI Taxonomy" id="1003232"/>
    <lineage>
        <taxon>Eukaryota</taxon>
        <taxon>Fungi</taxon>
        <taxon>Fungi incertae sedis</taxon>
        <taxon>Microsporidia</taxon>
        <taxon>Edhazardia</taxon>
    </lineage>
</organism>
<dbReference type="EMBL" id="AFBI03000046">
    <property type="protein sequence ID" value="EJW03095.1"/>
    <property type="molecule type" value="Genomic_DNA"/>
</dbReference>
<keyword evidence="2" id="KW-1185">Reference proteome</keyword>
<dbReference type="HOGENOM" id="CLU_683394_0_0_1"/>
<reference evidence="1 2" key="1">
    <citation type="submission" date="2011-08" db="EMBL/GenBank/DDBJ databases">
        <authorList>
            <person name="Liu Z.J."/>
            <person name="Shi F.L."/>
            <person name="Lu J.Q."/>
            <person name="Li M."/>
            <person name="Wang Z.L."/>
        </authorList>
    </citation>
    <scope>NUCLEOTIDE SEQUENCE [LARGE SCALE GENOMIC DNA]</scope>
    <source>
        <strain evidence="1 2">USNM 41457</strain>
    </source>
</reference>
<protein>
    <submittedName>
        <fullName evidence="1">Uncharacterized protein</fullName>
    </submittedName>
</protein>
<sequence>MFSADNKKNKLKIDPVKLASKDSSSQSNKISKKFGLKISKSLDSIKRSEKNNTLCSTSFVNALAVLSDLSLDSLYQEIDIANTQRSIYPNEFMINTSDKTVHKSFNLKYSKKRKILNQSKDLFKSKQKSSSSNQIIHNNKKKNRTKLFTASINPKSSTSIFCFDNTRDSSNNKTKFNFVDNLHTDLKFISNKKCDFNKKRINKIIKGIKLSNHSNTASNFSKNQNYQSKSVNNISFDKFDNRKCKKIYECKNQISKPEFPTILSCKEHKPIKKYPTKQKYAILDKIKHKETTNKYRNNCYFKKKCNINFSKDEKLDILNHSTTYLNSMSSSQSFEKEEKYSSCNNIPDKIKSFNVSKLINNLLYYKKKALDIITKTYIKRESKRLNEKINNYIYLKKIIRTII</sequence>
<evidence type="ECO:0000313" key="1">
    <source>
        <dbReference type="EMBL" id="EJW03095.1"/>
    </source>
</evidence>
<evidence type="ECO:0000313" key="2">
    <source>
        <dbReference type="Proteomes" id="UP000003163"/>
    </source>
</evidence>
<dbReference type="Proteomes" id="UP000003163">
    <property type="component" value="Unassembled WGS sequence"/>
</dbReference>
<dbReference type="AlphaFoldDB" id="J9DKI4"/>
<accession>J9DKI4</accession>
<proteinExistence type="predicted"/>
<dbReference type="VEuPathDB" id="MicrosporidiaDB:EDEG_02522"/>
<reference evidence="2" key="2">
    <citation type="submission" date="2015-07" db="EMBL/GenBank/DDBJ databases">
        <title>Contrasting host-pathogen interactions and genome evolution in two generalist and specialist microsporidian pathogens of mosquitoes.</title>
        <authorList>
            <consortium name="The Broad Institute Genomics Platform"/>
            <consortium name="The Broad Institute Genome Sequencing Center for Infectious Disease"/>
            <person name="Cuomo C.A."/>
            <person name="Sanscrainte N.D."/>
            <person name="Goldberg J.M."/>
            <person name="Heiman D."/>
            <person name="Young S."/>
            <person name="Zeng Q."/>
            <person name="Becnel J.J."/>
            <person name="Birren B.W."/>
        </authorList>
    </citation>
    <scope>NUCLEOTIDE SEQUENCE [LARGE SCALE GENOMIC DNA]</scope>
    <source>
        <strain evidence="2">USNM 41457</strain>
    </source>
</reference>
<gene>
    <name evidence="1" type="ORF">EDEG_02522</name>
</gene>
<dbReference type="InParanoid" id="J9DKI4"/>